<dbReference type="EMBL" id="LHPF02000057">
    <property type="protein sequence ID" value="PSC67503.1"/>
    <property type="molecule type" value="Genomic_DNA"/>
</dbReference>
<accession>A0A2P6V0A7</accession>
<proteinExistence type="predicted"/>
<sequence>MAKSVNVEQVGKAVAALQKWLGTKEDQLLEEDELMYLVIALKKIPQRPRNDKPIRIPIPHPIHSTDNAEVCLFVKDHKGEGHKAAKSKVREERVAGISKVVGLSKLKTKYESHEAKRQLCNSYDLFAADERILPSLPKLLGKAFFKKKKQPVPVRLTGKDWAAQIRKACEATYLFWSGGNSLTIKVARSSQDQQQCVDNTLSAIAAAVEKVPRKWEGVQALFLKTSDSVALPIYQHDTVG</sequence>
<dbReference type="PANTHER" id="PTHR23105">
    <property type="entry name" value="RIBOSOMAL PROTEIN L7AE FAMILY MEMBER"/>
    <property type="match status" value="1"/>
</dbReference>
<comment type="caution">
    <text evidence="1">The sequence shown here is derived from an EMBL/GenBank/DDBJ whole genome shotgun (WGS) entry which is preliminary data.</text>
</comment>
<name>A0A2P6V0A7_9CHLO</name>
<dbReference type="InterPro" id="IPR028364">
    <property type="entry name" value="Ribosomal_uL1/biogenesis"/>
</dbReference>
<dbReference type="CDD" id="cd00403">
    <property type="entry name" value="Ribosomal_L1"/>
    <property type="match status" value="1"/>
</dbReference>
<dbReference type="InterPro" id="IPR023674">
    <property type="entry name" value="Ribosomal_uL1-like"/>
</dbReference>
<organism evidence="1 2">
    <name type="scientific">Micractinium conductrix</name>
    <dbReference type="NCBI Taxonomy" id="554055"/>
    <lineage>
        <taxon>Eukaryota</taxon>
        <taxon>Viridiplantae</taxon>
        <taxon>Chlorophyta</taxon>
        <taxon>core chlorophytes</taxon>
        <taxon>Trebouxiophyceae</taxon>
        <taxon>Chlorellales</taxon>
        <taxon>Chlorellaceae</taxon>
        <taxon>Chlorella clade</taxon>
        <taxon>Micractinium</taxon>
    </lineage>
</organism>
<reference evidence="1 2" key="1">
    <citation type="journal article" date="2018" name="Plant J.">
        <title>Genome sequences of Chlorella sorokiniana UTEX 1602 and Micractinium conductrix SAG 241.80: implications to maltose excretion by a green alga.</title>
        <authorList>
            <person name="Arriola M.B."/>
            <person name="Velmurugan N."/>
            <person name="Zhang Y."/>
            <person name="Plunkett M.H."/>
            <person name="Hondzo H."/>
            <person name="Barney B.M."/>
        </authorList>
    </citation>
    <scope>NUCLEOTIDE SEQUENCE [LARGE SCALE GENOMIC DNA]</scope>
    <source>
        <strain evidence="1 2">SAG 241.80</strain>
    </source>
</reference>
<keyword evidence="2" id="KW-1185">Reference proteome</keyword>
<gene>
    <name evidence="1" type="ORF">C2E20_8839</name>
</gene>
<dbReference type="AlphaFoldDB" id="A0A2P6V0A7"/>
<dbReference type="InterPro" id="IPR050257">
    <property type="entry name" value="eL8/uL1-like"/>
</dbReference>
<protein>
    <submittedName>
        <fullName evidence="1">Ribosomal L1</fullName>
    </submittedName>
</protein>
<dbReference type="STRING" id="554055.A0A2P6V0A7"/>
<dbReference type="OrthoDB" id="10251727at2759"/>
<dbReference type="Proteomes" id="UP000239649">
    <property type="component" value="Unassembled WGS sequence"/>
</dbReference>
<dbReference type="InterPro" id="IPR016095">
    <property type="entry name" value="Ribosomal_uL1_3-a/b-sand"/>
</dbReference>
<evidence type="ECO:0000313" key="1">
    <source>
        <dbReference type="EMBL" id="PSC67503.1"/>
    </source>
</evidence>
<dbReference type="Pfam" id="PF00687">
    <property type="entry name" value="Ribosomal_L1"/>
    <property type="match status" value="1"/>
</dbReference>
<dbReference type="FunFam" id="3.40.50.790:FF:000012">
    <property type="entry name" value="Ribosomal protein L1p/L10e family"/>
    <property type="match status" value="1"/>
</dbReference>
<dbReference type="GO" id="GO:0003723">
    <property type="term" value="F:RNA binding"/>
    <property type="evidence" value="ECO:0007669"/>
    <property type="project" value="InterPro"/>
</dbReference>
<dbReference type="SUPFAM" id="SSF56808">
    <property type="entry name" value="Ribosomal protein L1"/>
    <property type="match status" value="1"/>
</dbReference>
<evidence type="ECO:0000313" key="2">
    <source>
        <dbReference type="Proteomes" id="UP000239649"/>
    </source>
</evidence>
<dbReference type="Gene3D" id="3.40.50.790">
    <property type="match status" value="1"/>
</dbReference>